<evidence type="ECO:0008006" key="3">
    <source>
        <dbReference type="Google" id="ProtNLM"/>
    </source>
</evidence>
<evidence type="ECO:0000313" key="2">
    <source>
        <dbReference type="Proteomes" id="UP000275076"/>
    </source>
</evidence>
<dbReference type="Proteomes" id="UP000275076">
    <property type="component" value="Unassembled WGS sequence"/>
</dbReference>
<reference evidence="1 2" key="1">
    <citation type="submission" date="2018-10" db="EMBL/GenBank/DDBJ databases">
        <title>Draft genome sequence of Bacillus salarius IM0101, isolated from a hypersaline soil in Inner Mongolia, China.</title>
        <authorList>
            <person name="Yamprayoonswat W."/>
            <person name="Boonvisut S."/>
            <person name="Jumpathong W."/>
            <person name="Sittihan S."/>
            <person name="Ruangsuj P."/>
            <person name="Wanthongcharoen S."/>
            <person name="Thongpramul N."/>
            <person name="Pimmason S."/>
            <person name="Yu B."/>
            <person name="Yasawong M."/>
        </authorList>
    </citation>
    <scope>NUCLEOTIDE SEQUENCE [LARGE SCALE GENOMIC DNA]</scope>
    <source>
        <strain evidence="1 2">IM0101</strain>
    </source>
</reference>
<proteinExistence type="predicted"/>
<dbReference type="AlphaFoldDB" id="A0A428MW16"/>
<comment type="caution">
    <text evidence="1">The sequence shown here is derived from an EMBL/GenBank/DDBJ whole genome shotgun (WGS) entry which is preliminary data.</text>
</comment>
<dbReference type="OrthoDB" id="2454533at2"/>
<dbReference type="EMBL" id="RBVX01000038">
    <property type="protein sequence ID" value="RSL30375.1"/>
    <property type="molecule type" value="Genomic_DNA"/>
</dbReference>
<accession>A0A428MW16</accession>
<organism evidence="1 2">
    <name type="scientific">Salibacterium salarium</name>
    <dbReference type="NCBI Taxonomy" id="284579"/>
    <lineage>
        <taxon>Bacteria</taxon>
        <taxon>Bacillati</taxon>
        <taxon>Bacillota</taxon>
        <taxon>Bacilli</taxon>
        <taxon>Bacillales</taxon>
        <taxon>Bacillaceae</taxon>
    </lineage>
</organism>
<sequence>MRILFLIIAVLLISGCSSDEKVDINDETNATYDGTALTIGVIGEKLSKNVDNITFDSVEPSALKEEEDYDAYFITEPYFEELSRDSWVSVFSNSPIPVFFINLDVQAFIYRVEGMGYDDTSPKATEHTKGFVRTGDTIKSWGYGDPSKATKVDTTPEWIFNEMYRDIENYVANDT</sequence>
<gene>
    <name evidence="1" type="ORF">D7Z54_26410</name>
</gene>
<dbReference type="RefSeq" id="WP_125560760.1">
    <property type="nucleotide sequence ID" value="NZ_RBVX01000038.1"/>
</dbReference>
<dbReference type="PROSITE" id="PS51257">
    <property type="entry name" value="PROKAR_LIPOPROTEIN"/>
    <property type="match status" value="1"/>
</dbReference>
<keyword evidence="2" id="KW-1185">Reference proteome</keyword>
<name>A0A428MW16_9BACI</name>
<evidence type="ECO:0000313" key="1">
    <source>
        <dbReference type="EMBL" id="RSL30375.1"/>
    </source>
</evidence>
<protein>
    <recommendedName>
        <fullName evidence="3">Lipoprotein</fullName>
    </recommendedName>
</protein>